<feature type="transmembrane region" description="Helical" evidence="2">
    <location>
        <begin position="131"/>
        <end position="148"/>
    </location>
</feature>
<keyword evidence="2" id="KW-1133">Transmembrane helix</keyword>
<feature type="transmembrane region" description="Helical" evidence="2">
    <location>
        <begin position="51"/>
        <end position="75"/>
    </location>
</feature>
<organism evidence="3 4">
    <name type="scientific">Actinoplanes campanulatus</name>
    <dbReference type="NCBI Taxonomy" id="113559"/>
    <lineage>
        <taxon>Bacteria</taxon>
        <taxon>Bacillati</taxon>
        <taxon>Actinomycetota</taxon>
        <taxon>Actinomycetes</taxon>
        <taxon>Micromonosporales</taxon>
        <taxon>Micromonosporaceae</taxon>
        <taxon>Actinoplanes</taxon>
    </lineage>
</organism>
<proteinExistence type="predicted"/>
<evidence type="ECO:0000313" key="4">
    <source>
        <dbReference type="Proteomes" id="UP000590749"/>
    </source>
</evidence>
<feature type="region of interest" description="Disordered" evidence="1">
    <location>
        <begin position="210"/>
        <end position="229"/>
    </location>
</feature>
<feature type="region of interest" description="Disordered" evidence="1">
    <location>
        <begin position="243"/>
        <end position="273"/>
    </location>
</feature>
<dbReference type="RefSeq" id="WP_229794471.1">
    <property type="nucleotide sequence ID" value="NZ_BMPW01000002.1"/>
</dbReference>
<feature type="transmembrane region" description="Helical" evidence="2">
    <location>
        <begin position="182"/>
        <end position="202"/>
    </location>
</feature>
<accession>A0A7W5FCR7</accession>
<protein>
    <recommendedName>
        <fullName evidence="5">DUF2567 domain-containing protein</fullName>
    </recommendedName>
</protein>
<dbReference type="EMBL" id="JACHXF010000002">
    <property type="protein sequence ID" value="MBB3093567.1"/>
    <property type="molecule type" value="Genomic_DNA"/>
</dbReference>
<keyword evidence="4" id="KW-1185">Reference proteome</keyword>
<evidence type="ECO:0000256" key="1">
    <source>
        <dbReference type="SAM" id="MobiDB-lite"/>
    </source>
</evidence>
<evidence type="ECO:0008006" key="5">
    <source>
        <dbReference type="Google" id="ProtNLM"/>
    </source>
</evidence>
<evidence type="ECO:0000256" key="2">
    <source>
        <dbReference type="SAM" id="Phobius"/>
    </source>
</evidence>
<keyword evidence="2" id="KW-0812">Transmembrane</keyword>
<dbReference type="AlphaFoldDB" id="A0A7W5FCR7"/>
<feature type="compositionally biased region" description="Basic and acidic residues" evidence="1">
    <location>
        <begin position="257"/>
        <end position="273"/>
    </location>
</feature>
<feature type="transmembrane region" description="Helical" evidence="2">
    <location>
        <begin position="104"/>
        <end position="124"/>
    </location>
</feature>
<sequence>MYPSEQPAGPSGPSTPEDGPRPVAAGAGLNQAWQQMWRLNEGSRRPWRRSLAVAAGVAGTIAVLGVLLGLLWAWLTPTVPVVLTGAGKAQAYDMSERYVAADGWMTLLGLGFGVLVTLSAWLILRRDRGPYLLGGVVVGTLVAGHWVAPSVGELLGRGAYEEWKATAQIGATYLAPPEVQSLGPTLIPAFVAAILLTLLAGWSNDPDLDHPGAQPGWGPNHAYEPPFVDHHDAAAPEYDLVTDAESTAANGTAPGERITDGGEHPHREPHPPA</sequence>
<name>A0A7W5FCR7_9ACTN</name>
<dbReference type="Proteomes" id="UP000590749">
    <property type="component" value="Unassembled WGS sequence"/>
</dbReference>
<feature type="region of interest" description="Disordered" evidence="1">
    <location>
        <begin position="1"/>
        <end position="25"/>
    </location>
</feature>
<comment type="caution">
    <text evidence="3">The sequence shown here is derived from an EMBL/GenBank/DDBJ whole genome shotgun (WGS) entry which is preliminary data.</text>
</comment>
<reference evidence="3 4" key="1">
    <citation type="submission" date="2020-08" db="EMBL/GenBank/DDBJ databases">
        <title>Genomic Encyclopedia of Type Strains, Phase III (KMG-III): the genomes of soil and plant-associated and newly described type strains.</title>
        <authorList>
            <person name="Whitman W."/>
        </authorList>
    </citation>
    <scope>NUCLEOTIDE SEQUENCE [LARGE SCALE GENOMIC DNA]</scope>
    <source>
        <strain evidence="3 4">CECT 3287</strain>
    </source>
</reference>
<keyword evidence="2" id="KW-0472">Membrane</keyword>
<evidence type="ECO:0000313" key="3">
    <source>
        <dbReference type="EMBL" id="MBB3093567.1"/>
    </source>
</evidence>
<gene>
    <name evidence="3" type="ORF">FHR83_001216</name>
</gene>